<dbReference type="InterPro" id="IPR023195">
    <property type="entry name" value="Nict_dMeBzImd_PRibTrfase_N"/>
</dbReference>
<dbReference type="InterPro" id="IPR017846">
    <property type="entry name" value="Nict_dMeBzImd_PRibTrfase_bact"/>
</dbReference>
<evidence type="ECO:0000313" key="11">
    <source>
        <dbReference type="EMBL" id="SBV96447.1"/>
    </source>
</evidence>
<comment type="similarity">
    <text evidence="2 10">Belongs to the CobT family.</text>
</comment>
<dbReference type="AlphaFoldDB" id="A0A212JAF4"/>
<evidence type="ECO:0000256" key="4">
    <source>
        <dbReference type="ARBA" id="ARBA00015486"/>
    </source>
</evidence>
<keyword evidence="7 10" id="KW-0808">Transferase</keyword>
<evidence type="ECO:0000256" key="7">
    <source>
        <dbReference type="ARBA" id="ARBA00022679"/>
    </source>
</evidence>
<dbReference type="RefSeq" id="WP_227118645.1">
    <property type="nucleotide sequence ID" value="NZ_CAKSVL010000021.1"/>
</dbReference>
<evidence type="ECO:0000256" key="10">
    <source>
        <dbReference type="HAMAP-Rule" id="MF_00230"/>
    </source>
</evidence>
<accession>A0A212JAF4</accession>
<comment type="function">
    <text evidence="10">Catalyzes the synthesis of alpha-ribazole-5'-phosphate from nicotinate mononucleotide (NAMN) and 5,6-dimethylbenzimidazole (DMB).</text>
</comment>
<comment type="catalytic activity">
    <reaction evidence="9 10">
        <text>5,6-dimethylbenzimidazole + nicotinate beta-D-ribonucleotide = alpha-ribazole 5'-phosphate + nicotinate + H(+)</text>
        <dbReference type="Rhea" id="RHEA:11196"/>
        <dbReference type="ChEBI" id="CHEBI:15378"/>
        <dbReference type="ChEBI" id="CHEBI:15890"/>
        <dbReference type="ChEBI" id="CHEBI:32544"/>
        <dbReference type="ChEBI" id="CHEBI:57502"/>
        <dbReference type="ChEBI" id="CHEBI:57918"/>
        <dbReference type="EC" id="2.4.2.21"/>
    </reaction>
</comment>
<evidence type="ECO:0000256" key="2">
    <source>
        <dbReference type="ARBA" id="ARBA00007110"/>
    </source>
</evidence>
<dbReference type="EC" id="2.4.2.21" evidence="3 10"/>
<proteinExistence type="inferred from homology"/>
<keyword evidence="5 10" id="KW-0169">Cobalamin biosynthesis</keyword>
<dbReference type="GO" id="GO:0008939">
    <property type="term" value="F:nicotinate-nucleotide-dimethylbenzimidazole phosphoribosyltransferase activity"/>
    <property type="evidence" value="ECO:0007669"/>
    <property type="project" value="UniProtKB-UniRule"/>
</dbReference>
<dbReference type="Gene3D" id="1.10.1610.10">
    <property type="match status" value="1"/>
</dbReference>
<protein>
    <recommendedName>
        <fullName evidence="4 10">Nicotinate-nucleotide--dimethylbenzimidazole phosphoribosyltransferase</fullName>
        <shortName evidence="10">NN:DBI PRT</shortName>
        <ecNumber evidence="3 10">2.4.2.21</ecNumber>
    </recommendedName>
    <alternativeName>
        <fullName evidence="8 10">N(1)-alpha-phosphoribosyltransferase</fullName>
    </alternativeName>
</protein>
<dbReference type="NCBIfam" id="NF000996">
    <property type="entry name" value="PRK00105.1"/>
    <property type="match status" value="1"/>
</dbReference>
<sequence>MKTTQSDLLELILPGLRIAPLLQKDLDDAQAHLDDLTKPQGSLGRLEDLAQRLYAMSGGQAPISVSPAIMLTVAGDHGVADQGVSPFPKAVTRQMVQNFFNNGAGVNVLCKTSGMDLRVVDAGCDGGPYEPHAILIERRLGDGTADMSQGPAMSRETCLKGLRMGVELAHQLADNGYRCLGVGEMGIANSTAGTALYCALLHLDPEQMTGPGAGADPDMVRHKTEIVRRALAANASMLEGDDPINILAALGGFEIVLMAGLMLGAASRRLPVLVDGFICSAAYVAALHICPQLADYAVLSHASAEPGHVRALSKLTGGEARNNPLLHLSMRLGEGTGGAVAYHLLRCAASVYNDMATFSSAGVAGKTC</sequence>
<evidence type="ECO:0000256" key="9">
    <source>
        <dbReference type="ARBA" id="ARBA00047340"/>
    </source>
</evidence>
<comment type="pathway">
    <text evidence="1 10">Nucleoside biosynthesis; alpha-ribazole biosynthesis; alpha-ribazole from 5,6-dimethylbenzimidazole: step 1/2.</text>
</comment>
<dbReference type="PANTHER" id="PTHR43463">
    <property type="entry name" value="NICOTINATE-NUCLEOTIDE--DIMETHYLBENZIMIDAZOLE PHOSPHORIBOSYLTRANSFERASE"/>
    <property type="match status" value="1"/>
</dbReference>
<evidence type="ECO:0000256" key="6">
    <source>
        <dbReference type="ARBA" id="ARBA00022676"/>
    </source>
</evidence>
<dbReference type="SUPFAM" id="SSF52733">
    <property type="entry name" value="Nicotinate mononucleotide:5,6-dimethylbenzimidazole phosphoribosyltransferase (CobT)"/>
    <property type="match status" value="1"/>
</dbReference>
<dbReference type="Gene3D" id="3.40.50.10210">
    <property type="match status" value="1"/>
</dbReference>
<dbReference type="InterPro" id="IPR036087">
    <property type="entry name" value="Nict_dMeBzImd_PRibTrfase_sf"/>
</dbReference>
<organism evidence="11">
    <name type="scientific">uncultured Desulfovibrio sp</name>
    <dbReference type="NCBI Taxonomy" id="167968"/>
    <lineage>
        <taxon>Bacteria</taxon>
        <taxon>Pseudomonadati</taxon>
        <taxon>Thermodesulfobacteriota</taxon>
        <taxon>Desulfovibrionia</taxon>
        <taxon>Desulfovibrionales</taxon>
        <taxon>Desulfovibrionaceae</taxon>
        <taxon>Desulfovibrio</taxon>
        <taxon>environmental samples</taxon>
    </lineage>
</organism>
<dbReference type="GO" id="GO:0009236">
    <property type="term" value="P:cobalamin biosynthetic process"/>
    <property type="evidence" value="ECO:0007669"/>
    <property type="project" value="UniProtKB-UniRule"/>
</dbReference>
<evidence type="ECO:0000256" key="8">
    <source>
        <dbReference type="ARBA" id="ARBA00030686"/>
    </source>
</evidence>
<dbReference type="PANTHER" id="PTHR43463:SF1">
    <property type="entry name" value="NICOTINATE-NUCLEOTIDE--DIMETHYLBENZIMIDAZOLE PHOSPHORIBOSYLTRANSFERASE"/>
    <property type="match status" value="1"/>
</dbReference>
<gene>
    <name evidence="10 11" type="primary">cobT</name>
    <name evidence="11" type="ORF">KM92DES2_10793</name>
</gene>
<dbReference type="EMBL" id="FLUP01000001">
    <property type="protein sequence ID" value="SBV96447.1"/>
    <property type="molecule type" value="Genomic_DNA"/>
</dbReference>
<evidence type="ECO:0000256" key="3">
    <source>
        <dbReference type="ARBA" id="ARBA00011991"/>
    </source>
</evidence>
<dbReference type="HAMAP" id="MF_00230">
    <property type="entry name" value="CobT"/>
    <property type="match status" value="1"/>
</dbReference>
<feature type="active site" description="Proton acceptor" evidence="10">
    <location>
        <position position="334"/>
    </location>
</feature>
<dbReference type="Pfam" id="PF02277">
    <property type="entry name" value="DBI_PRT"/>
    <property type="match status" value="1"/>
</dbReference>
<evidence type="ECO:0000256" key="1">
    <source>
        <dbReference type="ARBA" id="ARBA00005049"/>
    </source>
</evidence>
<reference evidence="11" key="1">
    <citation type="submission" date="2016-04" db="EMBL/GenBank/DDBJ databases">
        <authorList>
            <person name="Evans L.H."/>
            <person name="Alamgir A."/>
            <person name="Owens N."/>
            <person name="Weber N.D."/>
            <person name="Virtaneva K."/>
            <person name="Barbian K."/>
            <person name="Babar A."/>
            <person name="Rosenke K."/>
        </authorList>
    </citation>
    <scope>NUCLEOTIDE SEQUENCE</scope>
    <source>
        <strain evidence="11">92-2</strain>
    </source>
</reference>
<evidence type="ECO:0000256" key="5">
    <source>
        <dbReference type="ARBA" id="ARBA00022573"/>
    </source>
</evidence>
<keyword evidence="6 10" id="KW-0328">Glycosyltransferase</keyword>
<dbReference type="FunFam" id="3.40.50.10210:FF:000001">
    <property type="entry name" value="Nicotinate-nucleotide--dimethylbenzimidazole phosphoribosyltransferase"/>
    <property type="match status" value="1"/>
</dbReference>
<dbReference type="UniPathway" id="UPA00061">
    <property type="reaction ID" value="UER00516"/>
</dbReference>
<dbReference type="NCBIfam" id="TIGR03160">
    <property type="entry name" value="cobT_DBIPRT"/>
    <property type="match status" value="1"/>
</dbReference>
<name>A0A212JAF4_9BACT</name>
<dbReference type="InterPro" id="IPR003200">
    <property type="entry name" value="Nict_dMeBzImd_PRibTrfase"/>
</dbReference>
<dbReference type="CDD" id="cd02439">
    <property type="entry name" value="DMB-PRT_CobT"/>
    <property type="match status" value="1"/>
</dbReference>